<feature type="domain" description="25S rRNA (uridine-N(3))-methyltransferase BMT5-like" evidence="1">
    <location>
        <begin position="185"/>
        <end position="350"/>
    </location>
</feature>
<dbReference type="GO" id="GO:0070475">
    <property type="term" value="P:rRNA base methylation"/>
    <property type="evidence" value="ECO:0007669"/>
    <property type="project" value="InterPro"/>
</dbReference>
<keyword evidence="3" id="KW-1185">Reference proteome</keyword>
<dbReference type="Pfam" id="PF10354">
    <property type="entry name" value="BMT5-like"/>
    <property type="match status" value="1"/>
</dbReference>
<organism evidence="2">
    <name type="scientific">Salvia splendens</name>
    <name type="common">Scarlet sage</name>
    <dbReference type="NCBI Taxonomy" id="180675"/>
    <lineage>
        <taxon>Eukaryota</taxon>
        <taxon>Viridiplantae</taxon>
        <taxon>Streptophyta</taxon>
        <taxon>Embryophyta</taxon>
        <taxon>Tracheophyta</taxon>
        <taxon>Spermatophyta</taxon>
        <taxon>Magnoliopsida</taxon>
        <taxon>eudicotyledons</taxon>
        <taxon>Gunneridae</taxon>
        <taxon>Pentapetalae</taxon>
        <taxon>asterids</taxon>
        <taxon>lamiids</taxon>
        <taxon>Lamiales</taxon>
        <taxon>Lamiaceae</taxon>
        <taxon>Nepetoideae</taxon>
        <taxon>Mentheae</taxon>
        <taxon>Salviinae</taxon>
        <taxon>Salvia</taxon>
        <taxon>Salvia subgen. Calosphace</taxon>
        <taxon>core Calosphace</taxon>
    </lineage>
</organism>
<comment type="caution">
    <text evidence="2">The sequence shown here is derived from an EMBL/GenBank/DDBJ whole genome shotgun (WGS) entry which is preliminary data.</text>
</comment>
<dbReference type="InterPro" id="IPR019446">
    <property type="entry name" value="BMT5-like"/>
</dbReference>
<dbReference type="GO" id="GO:0070042">
    <property type="term" value="F:rRNA (uridine-N3-)-methyltransferase activity"/>
    <property type="evidence" value="ECO:0007669"/>
    <property type="project" value="InterPro"/>
</dbReference>
<evidence type="ECO:0000259" key="1">
    <source>
        <dbReference type="Pfam" id="PF10354"/>
    </source>
</evidence>
<dbReference type="PANTHER" id="PTHR11538:SF70">
    <property type="entry name" value="25S RRNA (URIDINE-N(3))-METHYLTRANSFERASE BMT5-LIKE DOMAIN-CONTAINING PROTEIN"/>
    <property type="match status" value="1"/>
</dbReference>
<protein>
    <recommendedName>
        <fullName evidence="1">25S rRNA (uridine-N(3))-methyltransferase BMT5-like domain-containing protein</fullName>
    </recommendedName>
</protein>
<accession>A0A8X8ZKK9</accession>
<dbReference type="EMBL" id="PNBA02000011">
    <property type="protein sequence ID" value="KAG6407384.1"/>
    <property type="molecule type" value="Genomic_DNA"/>
</dbReference>
<sequence>MGNLQSICGSTISLGCESKTRDEEGGGNQYKSNEALVSLSSIYKATKAILQKLYKCVYLRPRKVANPSLPIQNPPQVCSSSHSILEDICLSSSTGSSDDEENVSHVCQIYSADGNEEVEQEHVVSVIGVEIGPCLHEREAKEQVKTIIVVEEEEREAKEQVNSSSIIVGEEEKRIKHYSSRHSILLVGEGDFSFSACLALAFGSAANIVATSLDSLAFLKKNYGNAMSNIGELRRRGGKVMHEIDATKMANHELLGHLKFDRVIYNFPYAGIFPKIVPRETQLSLHRELVSKFLMNARNMISENGEIHISHKTNGFHDRFYVEDIASSHGLRLIEAVTFERADYPGYNTKSGFGGDANFDCYPSNTFKYGLN</sequence>
<reference evidence="2" key="2">
    <citation type="submission" date="2020-08" db="EMBL/GenBank/DDBJ databases">
        <title>Plant Genome Project.</title>
        <authorList>
            <person name="Zhang R.-G."/>
        </authorList>
    </citation>
    <scope>NUCLEOTIDE SEQUENCE</scope>
    <source>
        <strain evidence="2">Huo1</strain>
        <tissue evidence="2">Leaf</tissue>
    </source>
</reference>
<gene>
    <name evidence="2" type="ORF">SASPL_130373</name>
</gene>
<dbReference type="OrthoDB" id="273345at2759"/>
<dbReference type="GO" id="GO:0005737">
    <property type="term" value="C:cytoplasm"/>
    <property type="evidence" value="ECO:0007669"/>
    <property type="project" value="TreeGrafter"/>
</dbReference>
<name>A0A8X8ZKK9_SALSN</name>
<evidence type="ECO:0000313" key="3">
    <source>
        <dbReference type="Proteomes" id="UP000298416"/>
    </source>
</evidence>
<dbReference type="AlphaFoldDB" id="A0A8X8ZKK9"/>
<dbReference type="PANTHER" id="PTHR11538">
    <property type="entry name" value="PHENYLALANYL-TRNA SYNTHETASE"/>
    <property type="match status" value="1"/>
</dbReference>
<evidence type="ECO:0000313" key="2">
    <source>
        <dbReference type="EMBL" id="KAG6407384.1"/>
    </source>
</evidence>
<dbReference type="Proteomes" id="UP000298416">
    <property type="component" value="Unassembled WGS sequence"/>
</dbReference>
<reference evidence="2" key="1">
    <citation type="submission" date="2018-01" db="EMBL/GenBank/DDBJ databases">
        <authorList>
            <person name="Mao J.F."/>
        </authorList>
    </citation>
    <scope>NUCLEOTIDE SEQUENCE</scope>
    <source>
        <strain evidence="2">Huo1</strain>
        <tissue evidence="2">Leaf</tissue>
    </source>
</reference>
<proteinExistence type="predicted"/>